<accession>D6RHN7</accession>
<dbReference type="HOGENOM" id="CLU_3086613_0_0_1"/>
<proteinExistence type="predicted"/>
<evidence type="ECO:0000256" key="1">
    <source>
        <dbReference type="SAM" id="SignalP"/>
    </source>
</evidence>
<evidence type="ECO:0000313" key="3">
    <source>
        <dbReference type="MGI" id="MGI:1278335"/>
    </source>
</evidence>
<evidence type="ECO:0000313" key="2">
    <source>
        <dbReference type="Ensembl" id="ENSMUSP00000120886.2"/>
    </source>
</evidence>
<organism evidence="2 4">
    <name type="scientific">Mus musculus</name>
    <name type="common">Mouse</name>
    <dbReference type="NCBI Taxonomy" id="10090"/>
    <lineage>
        <taxon>Eukaryota</taxon>
        <taxon>Metazoa</taxon>
        <taxon>Chordata</taxon>
        <taxon>Craniata</taxon>
        <taxon>Vertebrata</taxon>
        <taxon>Euteleostomi</taxon>
        <taxon>Mammalia</taxon>
        <taxon>Eutheria</taxon>
        <taxon>Euarchontoglires</taxon>
        <taxon>Glires</taxon>
        <taxon>Rodentia</taxon>
        <taxon>Myomorpha</taxon>
        <taxon>Muroidea</taxon>
        <taxon>Muridae</taxon>
        <taxon>Murinae</taxon>
        <taxon>Mus</taxon>
        <taxon>Mus</taxon>
    </lineage>
</organism>
<keyword evidence="4" id="KW-1185">Reference proteome</keyword>
<feature type="signal peptide" evidence="1">
    <location>
        <begin position="1"/>
        <end position="15"/>
    </location>
</feature>
<dbReference type="Bgee" id="ENSMUSG00000029228">
    <property type="expression patterns" value="Expressed in motor neuron and 227 other cell types or tissues"/>
</dbReference>
<dbReference type="MGI" id="MGI:1278335">
    <property type="gene designation" value="Lnx1"/>
</dbReference>
<name>D6RHN7_MOUSE</name>
<reference evidence="2" key="4">
    <citation type="submission" date="2025-09" db="UniProtKB">
        <authorList>
            <consortium name="Ensembl"/>
        </authorList>
    </citation>
    <scope>IDENTIFICATION</scope>
    <source>
        <strain evidence="2">C57BL/6J</strain>
    </source>
</reference>
<evidence type="ECO:0000313" key="4">
    <source>
        <dbReference type="Proteomes" id="UP000000589"/>
    </source>
</evidence>
<reference evidence="2" key="3">
    <citation type="submission" date="2025-08" db="UniProtKB">
        <authorList>
            <consortium name="Ensembl"/>
        </authorList>
    </citation>
    <scope>IDENTIFICATION</scope>
    <source>
        <strain evidence="2">C57BL/6J</strain>
    </source>
</reference>
<dbReference type="ExpressionAtlas" id="D6RHN7">
    <property type="expression patterns" value="baseline and differential"/>
</dbReference>
<feature type="chain" id="PRO_5012022688" evidence="1">
    <location>
        <begin position="16"/>
        <end position="52"/>
    </location>
</feature>
<keyword evidence="1" id="KW-0732">Signal</keyword>
<dbReference type="Proteomes" id="UP000000589">
    <property type="component" value="Chromosome 5"/>
</dbReference>
<dbReference type="AGR" id="MGI:1278335"/>
<dbReference type="Antibodypedia" id="1114">
    <property type="antibodies" value="226 antibodies from 29 providers"/>
</dbReference>
<reference evidence="2 4" key="2">
    <citation type="journal article" date="2011" name="PLoS Biol.">
        <title>Modernizing reference genome assemblies.</title>
        <authorList>
            <person name="Church D.M."/>
            <person name="Schneider V.A."/>
            <person name="Graves T."/>
            <person name="Auger K."/>
            <person name="Cunningham F."/>
            <person name="Bouk N."/>
            <person name="Chen H.C."/>
            <person name="Agarwala R."/>
            <person name="McLaren W.M."/>
            <person name="Ritchie G.R."/>
            <person name="Albracht D."/>
            <person name="Kremitzki M."/>
            <person name="Rock S."/>
            <person name="Kotkiewicz H."/>
            <person name="Kremitzki C."/>
            <person name="Wollam A."/>
            <person name="Trani L."/>
            <person name="Fulton L."/>
            <person name="Fulton R."/>
            <person name="Matthews L."/>
            <person name="Whitehead S."/>
            <person name="Chow W."/>
            <person name="Torrance J."/>
            <person name="Dunn M."/>
            <person name="Harden G."/>
            <person name="Threadgold G."/>
            <person name="Wood J."/>
            <person name="Collins J."/>
            <person name="Heath P."/>
            <person name="Griffiths G."/>
            <person name="Pelan S."/>
            <person name="Grafham D."/>
            <person name="Eichler E.E."/>
            <person name="Weinstock G."/>
            <person name="Mardis E.R."/>
            <person name="Wilson R.K."/>
            <person name="Howe K."/>
            <person name="Flicek P."/>
            <person name="Hubbard T."/>
        </authorList>
    </citation>
    <scope>NUCLEOTIDE SEQUENCE [LARGE SCALE GENOMIC DNA]</scope>
    <source>
        <strain evidence="2 4">C57BL/6J</strain>
    </source>
</reference>
<protein>
    <submittedName>
        <fullName evidence="2">Ligand of numb-protein X 1</fullName>
    </submittedName>
</protein>
<reference evidence="2 4" key="1">
    <citation type="journal article" date="2009" name="PLoS Biol.">
        <title>Lineage-specific biology revealed by a finished genome assembly of the mouse.</title>
        <authorList>
            <consortium name="Mouse Genome Sequencing Consortium"/>
            <person name="Church D.M."/>
            <person name="Goodstadt L."/>
            <person name="Hillier L.W."/>
            <person name="Zody M.C."/>
            <person name="Goldstein S."/>
            <person name="She X."/>
            <person name="Bult C.J."/>
            <person name="Agarwala R."/>
            <person name="Cherry J.L."/>
            <person name="DiCuccio M."/>
            <person name="Hlavina W."/>
            <person name="Kapustin Y."/>
            <person name="Meric P."/>
            <person name="Maglott D."/>
            <person name="Birtle Z."/>
            <person name="Marques A.C."/>
            <person name="Graves T."/>
            <person name="Zhou S."/>
            <person name="Teague B."/>
            <person name="Potamousis K."/>
            <person name="Churas C."/>
            <person name="Place M."/>
            <person name="Herschleb J."/>
            <person name="Runnheim R."/>
            <person name="Forrest D."/>
            <person name="Amos-Landgraf J."/>
            <person name="Schwartz D.C."/>
            <person name="Cheng Z."/>
            <person name="Lindblad-Toh K."/>
            <person name="Eichler E.E."/>
            <person name="Ponting C.P."/>
        </authorList>
    </citation>
    <scope>NUCLEOTIDE SEQUENCE [LARGE SCALE GENOMIC DNA]</scope>
    <source>
        <strain evidence="2 4">C57BL/6J</strain>
    </source>
</reference>
<dbReference type="VEuPathDB" id="HostDB:ENSMUSG00000029228"/>
<dbReference type="Ensembl" id="ENSMUST00000127396.8">
    <property type="protein sequence ID" value="ENSMUSP00000120886.2"/>
    <property type="gene ID" value="ENSMUSG00000029228.16"/>
</dbReference>
<dbReference type="GeneTree" id="ENSGT00940000158757"/>
<dbReference type="AlphaFoldDB" id="D6RHN7"/>
<sequence>MKALLLLVLPWLSPANYIDNVGNLHFLYSELALVPKCSCLAFPGHEKNETGH</sequence>
<gene>
    <name evidence="2 3" type="primary">Lnx1</name>
</gene>